<reference evidence="1" key="1">
    <citation type="journal article" date="1991" name="Cell">
        <title>Evidence for a common evolutionary origin of inverted repeat transposons in Drosophila and plants: hobo, Activator, and Tam3.</title>
        <authorList>
            <person name="Calvi B.R."/>
            <person name="Hong T.J."/>
            <person name="Findley S.D."/>
            <person name="Gelbart W.M."/>
        </authorList>
    </citation>
    <scope>NUCLEOTIDE SEQUENCE</scope>
</reference>
<evidence type="ECO:0000313" key="1">
    <source>
        <dbReference type="EMBL" id="AAA51464.1"/>
    </source>
</evidence>
<dbReference type="AlphaFoldDB" id="A2NB02"/>
<proteinExistence type="predicted"/>
<dbReference type="EMBL" id="M69216">
    <property type="protein sequence ID" value="AAA51464.1"/>
    <property type="molecule type" value="Genomic_DNA"/>
</dbReference>
<name>A2NB02_DROME</name>
<protein>
    <submittedName>
        <fullName evidence="1">Uncharacterized protein</fullName>
    </submittedName>
</protein>
<organism evidence="1">
    <name type="scientific">Drosophila melanogaster</name>
    <name type="common">Fruit fly</name>
    <dbReference type="NCBI Taxonomy" id="7227"/>
    <lineage>
        <taxon>Eukaryota</taxon>
        <taxon>Metazoa</taxon>
        <taxon>Ecdysozoa</taxon>
        <taxon>Arthropoda</taxon>
        <taxon>Hexapoda</taxon>
        <taxon>Insecta</taxon>
        <taxon>Pterygota</taxon>
        <taxon>Neoptera</taxon>
        <taxon>Endopterygota</taxon>
        <taxon>Diptera</taxon>
        <taxon>Brachycera</taxon>
        <taxon>Muscomorpha</taxon>
        <taxon>Ephydroidea</taxon>
        <taxon>Drosophilidae</taxon>
        <taxon>Drosophila</taxon>
        <taxon>Sophophora</taxon>
    </lineage>
</organism>
<sequence length="32" mass="3784">MSEKNTCGYTVKHMGVSKNTRVFPKILEWSRR</sequence>
<accession>A2NB02</accession>